<dbReference type="EMBL" id="MJAT01000037">
    <property type="protein sequence ID" value="OEH84607.1"/>
    <property type="molecule type" value="Genomic_DNA"/>
</dbReference>
<dbReference type="InterPro" id="IPR043128">
    <property type="entry name" value="Rev_trsase/Diguanyl_cyclase"/>
</dbReference>
<dbReference type="PANTHER" id="PTHR45138:SF6">
    <property type="entry name" value="DIGUANYLATE CYCLASE DGCN"/>
    <property type="match status" value="1"/>
</dbReference>
<dbReference type="GO" id="GO:0005886">
    <property type="term" value="C:plasma membrane"/>
    <property type="evidence" value="ECO:0007669"/>
    <property type="project" value="TreeGrafter"/>
</dbReference>
<dbReference type="RefSeq" id="WP_069703034.1">
    <property type="nucleotide sequence ID" value="NZ_MJAT01000037.1"/>
</dbReference>
<accession>A0A1E5L3C9</accession>
<gene>
    <name evidence="3" type="ORF">BHU72_08920</name>
</gene>
<dbReference type="GO" id="GO:1902201">
    <property type="term" value="P:negative regulation of bacterial-type flagellum-dependent cell motility"/>
    <property type="evidence" value="ECO:0007669"/>
    <property type="project" value="TreeGrafter"/>
</dbReference>
<evidence type="ECO:0000259" key="2">
    <source>
        <dbReference type="PROSITE" id="PS50887"/>
    </source>
</evidence>
<dbReference type="Proteomes" id="UP000095255">
    <property type="component" value="Unassembled WGS sequence"/>
</dbReference>
<dbReference type="STRING" id="1390249.BHU72_08920"/>
<dbReference type="GO" id="GO:0052621">
    <property type="term" value="F:diguanylate cyclase activity"/>
    <property type="evidence" value="ECO:0007669"/>
    <property type="project" value="TreeGrafter"/>
</dbReference>
<proteinExistence type="predicted"/>
<dbReference type="NCBIfam" id="TIGR00254">
    <property type="entry name" value="GGDEF"/>
    <property type="match status" value="1"/>
</dbReference>
<keyword evidence="1" id="KW-0175">Coiled coil</keyword>
<organism evidence="3 4">
    <name type="scientific">Desulfuribacillus stibiiarsenatis</name>
    <dbReference type="NCBI Taxonomy" id="1390249"/>
    <lineage>
        <taxon>Bacteria</taxon>
        <taxon>Bacillati</taxon>
        <taxon>Bacillota</taxon>
        <taxon>Desulfuribacillia</taxon>
        <taxon>Desulfuribacillales</taxon>
        <taxon>Desulfuribacillaceae</taxon>
        <taxon>Desulfuribacillus</taxon>
    </lineage>
</organism>
<dbReference type="Pfam" id="PF00990">
    <property type="entry name" value="GGDEF"/>
    <property type="match status" value="1"/>
</dbReference>
<dbReference type="OrthoDB" id="9759607at2"/>
<reference evidence="3 4" key="1">
    <citation type="submission" date="2016-09" db="EMBL/GenBank/DDBJ databases">
        <title>Desulfuribacillus arsenicus sp. nov., an obligately anaerobic, dissimilatory arsenic- and antimonate-reducing bacterium isolated from anoxic sediments.</title>
        <authorList>
            <person name="Abin C.A."/>
            <person name="Hollibaugh J.T."/>
        </authorList>
    </citation>
    <scope>NUCLEOTIDE SEQUENCE [LARGE SCALE GENOMIC DNA]</scope>
    <source>
        <strain evidence="3 4">MLFW-2</strain>
    </source>
</reference>
<dbReference type="PROSITE" id="PS50887">
    <property type="entry name" value="GGDEF"/>
    <property type="match status" value="1"/>
</dbReference>
<keyword evidence="4" id="KW-1185">Reference proteome</keyword>
<dbReference type="FunFam" id="3.30.70.270:FF:000001">
    <property type="entry name" value="Diguanylate cyclase domain protein"/>
    <property type="match status" value="1"/>
</dbReference>
<comment type="caution">
    <text evidence="3">The sequence shown here is derived from an EMBL/GenBank/DDBJ whole genome shotgun (WGS) entry which is preliminary data.</text>
</comment>
<dbReference type="InterPro" id="IPR000160">
    <property type="entry name" value="GGDEF_dom"/>
</dbReference>
<evidence type="ECO:0000256" key="1">
    <source>
        <dbReference type="SAM" id="Coils"/>
    </source>
</evidence>
<dbReference type="InterPro" id="IPR029787">
    <property type="entry name" value="Nucleotide_cyclase"/>
</dbReference>
<dbReference type="SUPFAM" id="SSF55073">
    <property type="entry name" value="Nucleotide cyclase"/>
    <property type="match status" value="1"/>
</dbReference>
<dbReference type="GO" id="GO:0043709">
    <property type="term" value="P:cell adhesion involved in single-species biofilm formation"/>
    <property type="evidence" value="ECO:0007669"/>
    <property type="project" value="TreeGrafter"/>
</dbReference>
<name>A0A1E5L3C9_9FIRM</name>
<dbReference type="PANTHER" id="PTHR45138">
    <property type="entry name" value="REGULATORY COMPONENTS OF SENSORY TRANSDUCTION SYSTEM"/>
    <property type="match status" value="1"/>
</dbReference>
<feature type="domain" description="GGDEF" evidence="2">
    <location>
        <begin position="78"/>
        <end position="201"/>
    </location>
</feature>
<dbReference type="CDD" id="cd01949">
    <property type="entry name" value="GGDEF"/>
    <property type="match status" value="1"/>
</dbReference>
<dbReference type="SMART" id="SM00267">
    <property type="entry name" value="GGDEF"/>
    <property type="match status" value="1"/>
</dbReference>
<evidence type="ECO:0000313" key="3">
    <source>
        <dbReference type="EMBL" id="OEH84607.1"/>
    </source>
</evidence>
<evidence type="ECO:0000313" key="4">
    <source>
        <dbReference type="Proteomes" id="UP000095255"/>
    </source>
</evidence>
<protein>
    <recommendedName>
        <fullName evidence="2">GGDEF domain-containing protein</fullName>
    </recommendedName>
</protein>
<dbReference type="Gene3D" id="3.30.70.270">
    <property type="match status" value="1"/>
</dbReference>
<sequence length="201" mass="23820">MGELEKDKNELEDIRKERQIKQLNDELIQLRDECQRLTHELDKWKEYARKDDMTEILNKREGKKMLNHEIEVARTTGNPLTICFVDIDDLKTINDVLGHMEGDNLILNTARILKENIRKHDVVYRFGGDEFVIIFPNTTHQEAQEVCCRIEKKIEDYNLQSTKFKLNISYGVCQYPTMNMPSITEYIQLADKKMYDMKKKC</sequence>
<dbReference type="AlphaFoldDB" id="A0A1E5L3C9"/>
<dbReference type="InterPro" id="IPR050469">
    <property type="entry name" value="Diguanylate_Cyclase"/>
</dbReference>
<feature type="coiled-coil region" evidence="1">
    <location>
        <begin position="1"/>
        <end position="47"/>
    </location>
</feature>